<evidence type="ECO:0000313" key="1">
    <source>
        <dbReference type="EMBL" id="SEB06030.1"/>
    </source>
</evidence>
<sequence length="238" mass="26915">MYSHHKYLLILLLALLGFSACQKEKDYYLDSGLANPYFKGSVIDYLDAQPFLFDSVSTIIDLAGMKEVLKSDTVTFFSPLDYSIRNLIVETNKSLYENGYDTIRALQEIPAAIWRKYLNLYIFHGANQLKDYPQIDFNLLINYPGQAYYSWDKQPMNIGVVYNDANGVKYVGYRQLTISFIPDASKPMDGWRTASVASCNILTDNGVVHVLSTAHSYFGFDQQRFSRDVAAALTAAGK</sequence>
<dbReference type="InterPro" id="IPR036378">
    <property type="entry name" value="FAS1_dom_sf"/>
</dbReference>
<dbReference type="PROSITE" id="PS51257">
    <property type="entry name" value="PROKAR_LIPOPROTEIN"/>
    <property type="match status" value="1"/>
</dbReference>
<reference evidence="2" key="1">
    <citation type="submission" date="2016-10" db="EMBL/GenBank/DDBJ databases">
        <authorList>
            <person name="Varghese N."/>
            <person name="Submissions S."/>
        </authorList>
    </citation>
    <scope>NUCLEOTIDE SEQUENCE [LARGE SCALE GENOMIC DNA]</scope>
    <source>
        <strain evidence="2">DSM 23920</strain>
    </source>
</reference>
<proteinExistence type="predicted"/>
<protein>
    <recommendedName>
        <fullName evidence="3">FAS1 domain-containing protein</fullName>
    </recommendedName>
</protein>
<evidence type="ECO:0008006" key="3">
    <source>
        <dbReference type="Google" id="ProtNLM"/>
    </source>
</evidence>
<accession>A0A1H4GAJ3</accession>
<gene>
    <name evidence="1" type="ORF">SAMN05660909_05060</name>
</gene>
<dbReference type="OrthoDB" id="1097608at2"/>
<dbReference type="RefSeq" id="WP_089765350.1">
    <property type="nucleotide sequence ID" value="NZ_BKAT01000056.1"/>
</dbReference>
<evidence type="ECO:0000313" key="2">
    <source>
        <dbReference type="Proteomes" id="UP000199656"/>
    </source>
</evidence>
<dbReference type="EMBL" id="FNRL01000034">
    <property type="protein sequence ID" value="SEB06030.1"/>
    <property type="molecule type" value="Genomic_DNA"/>
</dbReference>
<dbReference type="Gene3D" id="2.30.180.10">
    <property type="entry name" value="FAS1 domain"/>
    <property type="match status" value="1"/>
</dbReference>
<organism evidence="1 2">
    <name type="scientific">Chitinophaga terrae</name>
    <name type="common">ex Kim and Jung 2007</name>
    <dbReference type="NCBI Taxonomy" id="408074"/>
    <lineage>
        <taxon>Bacteria</taxon>
        <taxon>Pseudomonadati</taxon>
        <taxon>Bacteroidota</taxon>
        <taxon>Chitinophagia</taxon>
        <taxon>Chitinophagales</taxon>
        <taxon>Chitinophagaceae</taxon>
        <taxon>Chitinophaga</taxon>
    </lineage>
</organism>
<name>A0A1H4GAJ3_9BACT</name>
<dbReference type="STRING" id="408074.SAMN05660909_05060"/>
<keyword evidence="2" id="KW-1185">Reference proteome</keyword>
<dbReference type="Proteomes" id="UP000199656">
    <property type="component" value="Unassembled WGS sequence"/>
</dbReference>
<dbReference type="AlphaFoldDB" id="A0A1H4GAJ3"/>
<dbReference type="SUPFAM" id="SSF82153">
    <property type="entry name" value="FAS1 domain"/>
    <property type="match status" value="1"/>
</dbReference>